<reference evidence="4 5" key="1">
    <citation type="submission" date="2016-10" db="EMBL/GenBank/DDBJ databases">
        <authorList>
            <person name="de Groot N.N."/>
        </authorList>
    </citation>
    <scope>NUCLEOTIDE SEQUENCE [LARGE SCALE GENOMIC DNA]</scope>
    <source>
        <strain evidence="4 5">CGMCC 1.10449</strain>
    </source>
</reference>
<dbReference type="RefSeq" id="WP_175476718.1">
    <property type="nucleotide sequence ID" value="NZ_FNKD01000001.1"/>
</dbReference>
<dbReference type="AlphaFoldDB" id="A0A1H0ZGC4"/>
<accession>A0A1H0ZGC4</accession>
<protein>
    <recommendedName>
        <fullName evidence="6">DUF4179 domain-containing protein</fullName>
    </recommendedName>
</protein>
<keyword evidence="1" id="KW-1133">Transmembrane helix</keyword>
<dbReference type="Pfam" id="PF13786">
    <property type="entry name" value="DUF4179"/>
    <property type="match status" value="1"/>
</dbReference>
<keyword evidence="1" id="KW-0472">Membrane</keyword>
<evidence type="ECO:0000256" key="1">
    <source>
        <dbReference type="SAM" id="Phobius"/>
    </source>
</evidence>
<sequence length="439" mass="50178">MYEKEEDKLNDFKKAYDDISTPLDALDNAISSGFQQAKSAKQKPRKMKWIMSVAMVAIIVITFVTSIRVSPVFAQYVTSIPGMEKIVELIREDKGMMSAVKNDYYQEIAVSKEKDGLEVVIDGAIADENGIVLFYTLNTDKKQKEISIGETHLESSSGEVLDLSSVSFGMPHNSEEGKKTYSGTIEYFFEKPFKSREFEIDLKITGDSFNEEFSFPFKIKEDIREKKTFELNKDVTVEGQNMTILDATVYPLRVAVHVKMDPGNTKKILAFEDMRLVDERGETWGKTNGVVGSEIAENEEIIYLQSNYFHDPERLYLVFSRMQAIDKDKRKLVVDTEEEVILNQPNGNKLRNLEINGNRVSLSLHTEKRFSYFMFGKMSDNTGKEVTTERSFTYGYRPDKGMAEIGFNMKGSDQLKSPISIELEFFPNWITGDEKVRIK</sequence>
<feature type="transmembrane region" description="Helical" evidence="1">
    <location>
        <begin position="49"/>
        <end position="69"/>
    </location>
</feature>
<dbReference type="Proteomes" id="UP000199444">
    <property type="component" value="Unassembled WGS sequence"/>
</dbReference>
<feature type="domain" description="DUF5643" evidence="3">
    <location>
        <begin position="226"/>
        <end position="336"/>
    </location>
</feature>
<dbReference type="EMBL" id="FNKD01000001">
    <property type="protein sequence ID" value="SDQ26565.1"/>
    <property type="molecule type" value="Genomic_DNA"/>
</dbReference>
<evidence type="ECO:0000313" key="4">
    <source>
        <dbReference type="EMBL" id="SDQ26565.1"/>
    </source>
</evidence>
<organism evidence="4 5">
    <name type="scientific">Virgibacillus salinus</name>
    <dbReference type="NCBI Taxonomy" id="553311"/>
    <lineage>
        <taxon>Bacteria</taxon>
        <taxon>Bacillati</taxon>
        <taxon>Bacillota</taxon>
        <taxon>Bacilli</taxon>
        <taxon>Bacillales</taxon>
        <taxon>Bacillaceae</taxon>
        <taxon>Virgibacillus</taxon>
    </lineage>
</organism>
<gene>
    <name evidence="4" type="ORF">SAMN05216231_1221</name>
</gene>
<keyword evidence="1" id="KW-0812">Transmembrane</keyword>
<keyword evidence="5" id="KW-1185">Reference proteome</keyword>
<dbReference type="InterPro" id="IPR040680">
    <property type="entry name" value="DUF5643"/>
</dbReference>
<evidence type="ECO:0000313" key="5">
    <source>
        <dbReference type="Proteomes" id="UP000199444"/>
    </source>
</evidence>
<name>A0A1H0ZGC4_9BACI</name>
<evidence type="ECO:0000259" key="3">
    <source>
        <dbReference type="Pfam" id="PF18705"/>
    </source>
</evidence>
<dbReference type="Gene3D" id="2.60.40.1630">
    <property type="entry name" value="bacillus anthracis domain"/>
    <property type="match status" value="1"/>
</dbReference>
<proteinExistence type="predicted"/>
<dbReference type="STRING" id="553311.SAMN05216231_1221"/>
<feature type="domain" description="DUF4179" evidence="2">
    <location>
        <begin position="45"/>
        <end position="138"/>
    </location>
</feature>
<dbReference type="Pfam" id="PF18705">
    <property type="entry name" value="DUF5643"/>
    <property type="match status" value="1"/>
</dbReference>
<dbReference type="InterPro" id="IPR025436">
    <property type="entry name" value="DUF4179"/>
</dbReference>
<evidence type="ECO:0008006" key="6">
    <source>
        <dbReference type="Google" id="ProtNLM"/>
    </source>
</evidence>
<evidence type="ECO:0000259" key="2">
    <source>
        <dbReference type="Pfam" id="PF13786"/>
    </source>
</evidence>